<keyword evidence="4" id="KW-0378">Hydrolase</keyword>
<gene>
    <name evidence="11" type="ORF">UFOPK1711_01048</name>
</gene>
<evidence type="ECO:0000256" key="9">
    <source>
        <dbReference type="ARBA" id="ARBA00023204"/>
    </source>
</evidence>
<proteinExistence type="inferred from homology"/>
<organism evidence="11">
    <name type="scientific">freshwater metagenome</name>
    <dbReference type="NCBI Taxonomy" id="449393"/>
    <lineage>
        <taxon>unclassified sequences</taxon>
        <taxon>metagenomes</taxon>
        <taxon>ecological metagenomes</taxon>
    </lineage>
</organism>
<dbReference type="Gene3D" id="3.40.50.10930">
    <property type="match status" value="1"/>
</dbReference>
<dbReference type="InterPro" id="IPR013986">
    <property type="entry name" value="DExx_box_DNA_helicase_dom_sf"/>
</dbReference>
<dbReference type="GO" id="GO:0006281">
    <property type="term" value="P:DNA repair"/>
    <property type="evidence" value="ECO:0007669"/>
    <property type="project" value="UniProtKB-KW"/>
</dbReference>
<protein>
    <submittedName>
        <fullName evidence="11">Unannotated protein</fullName>
    </submittedName>
</protein>
<dbReference type="GO" id="GO:0005524">
    <property type="term" value="F:ATP binding"/>
    <property type="evidence" value="ECO:0007669"/>
    <property type="project" value="UniProtKB-KW"/>
</dbReference>
<dbReference type="InterPro" id="IPR006697">
    <property type="entry name" value="RecC"/>
</dbReference>
<dbReference type="AlphaFoldDB" id="A0A6J6ET83"/>
<dbReference type="InterPro" id="IPR011335">
    <property type="entry name" value="Restrct_endonuc-II-like"/>
</dbReference>
<dbReference type="PANTHER" id="PTHR30591:SF1">
    <property type="entry name" value="RECBCD ENZYME SUBUNIT RECC"/>
    <property type="match status" value="1"/>
</dbReference>
<dbReference type="PIRSF" id="PIRSF000980">
    <property type="entry name" value="RecC"/>
    <property type="match status" value="1"/>
</dbReference>
<evidence type="ECO:0000313" key="11">
    <source>
        <dbReference type="EMBL" id="CAB4579207.1"/>
    </source>
</evidence>
<evidence type="ECO:0000256" key="8">
    <source>
        <dbReference type="ARBA" id="ARBA00023125"/>
    </source>
</evidence>
<dbReference type="Pfam" id="PF17946">
    <property type="entry name" value="RecC_C"/>
    <property type="match status" value="1"/>
</dbReference>
<dbReference type="GO" id="GO:0004386">
    <property type="term" value="F:helicase activity"/>
    <property type="evidence" value="ECO:0007669"/>
    <property type="project" value="UniProtKB-KW"/>
</dbReference>
<evidence type="ECO:0000256" key="5">
    <source>
        <dbReference type="ARBA" id="ARBA00022806"/>
    </source>
</evidence>
<dbReference type="GO" id="GO:0009338">
    <property type="term" value="C:exodeoxyribonuclease V complex"/>
    <property type="evidence" value="ECO:0007669"/>
    <property type="project" value="InterPro"/>
</dbReference>
<name>A0A6J6ET83_9ZZZZ</name>
<dbReference type="GO" id="GO:0006310">
    <property type="term" value="P:DNA recombination"/>
    <property type="evidence" value="ECO:0007669"/>
    <property type="project" value="TreeGrafter"/>
</dbReference>
<dbReference type="Gene3D" id="1.10.10.160">
    <property type="match status" value="1"/>
</dbReference>
<keyword evidence="7" id="KW-0067">ATP-binding</keyword>
<accession>A0A6J6ET83</accession>
<dbReference type="EMBL" id="CAEZTR010000056">
    <property type="protein sequence ID" value="CAB4579207.1"/>
    <property type="molecule type" value="Genomic_DNA"/>
</dbReference>
<dbReference type="GO" id="GO:0008854">
    <property type="term" value="F:exodeoxyribonuclease V activity"/>
    <property type="evidence" value="ECO:0007669"/>
    <property type="project" value="InterPro"/>
</dbReference>
<dbReference type="InterPro" id="IPR027417">
    <property type="entry name" value="P-loop_NTPase"/>
</dbReference>
<evidence type="ECO:0000256" key="6">
    <source>
        <dbReference type="ARBA" id="ARBA00022839"/>
    </source>
</evidence>
<evidence type="ECO:0000256" key="4">
    <source>
        <dbReference type="ARBA" id="ARBA00022801"/>
    </source>
</evidence>
<keyword evidence="3" id="KW-0227">DNA damage</keyword>
<sequence length="1116" mass="122043">MTPSTQVFSAQSAQQLLPLLAERLRAPLADPFMPDIVVVPTAGTRDWLIEQLGHQLDPNGTGEAILTNVHFWFPNEFNLHAIGTERAADDPWSVKRLRWTLLGLLTANPSLAPGFSDAKSPLATAQRIAELFDRYSVYRPEMPATWGVGTEADPLAPLRPDKQWQYALWHAVHNVIGVSTGERFIAARGHLEPAAVQRALHGRLSIFGLDAYSPAKVSLLAELSTLLDLAVYTVFPTSDRIADLRSVDLGDQLRSHLDLANDMHNPLLRSWSRAGLESMALLSRAFPKMQTLEAVAAPTVLGRLQQSIAHDEPLAIPPHKKSVLENGDGSFEVHLCHGPTRQVEVLRDALLHRLAADPTLHPRDIIVICPDIETYAPLVGPVMGAEFHESVENEAVGARLQLPIAIIDKTTSTSTQVADAIAALFDAVGNRLELSKVLELLALEPVRRKFKINEDGFATVERWLTDLQVHWGIDDTYRAAAPWNYPAGIEAGTWRIAIDRLINGILVQSPEDRETLTGVVGYDDIGGSSIDLVGNLASFVDELSEFTTFCSEPRFASEWAATLEALLSAMFEVPFEDRNQLADALDVARELRLHAATSAESAQLGFREISALFAEELDGIRSRSKVWGDVVRVASLSRLRGVPARIVAILGFDDRAFTSGRGNGDDILLDAPRIAERDFHAEERLGLLNLLSASSDAVLVTCNGFDVTNNKELPMAVPLAELTDAIAGVIAAGPEVAAPKPVLIRHARQLTDPVNFGVVSQNESKNVVKAVDGAFTFDPVAAVVARRIIDVAGEQPVEMAWPDYEWDLTEFDRSSLSIEDLVKAIKKPAELYLRERMQISLPSEERSSDDQIGLWPDKREYSIIGSELVRAKRAGADLSDQRHLRQLMGGVPIGAVGDRFWATIGEEVDAMLAVEGVDFSAEVAVPIELSIEDAGIFDTIEVGAKQVLEIAFSKASGRHFVRPWLQLAALAMAEPGRVREAIVIARSEKKNETVAVDRFVLAGESEADRLASATRVLTFALGVHQRALCSPLPLFEYASWADLTKSSHVNTGLNSDLKNPSAAAIFGGRTFADFTNPADVFNDLHPIDEGFAKTGTRFQAYARALQDCFKETTVKR</sequence>
<keyword evidence="5" id="KW-0347">Helicase</keyword>
<evidence type="ECO:0000259" key="10">
    <source>
        <dbReference type="Pfam" id="PF17946"/>
    </source>
</evidence>
<dbReference type="Pfam" id="PF04257">
    <property type="entry name" value="Exonuc_V_gamma"/>
    <property type="match status" value="1"/>
</dbReference>
<evidence type="ECO:0000256" key="2">
    <source>
        <dbReference type="ARBA" id="ARBA00022741"/>
    </source>
</evidence>
<keyword evidence="6" id="KW-0269">Exonuclease</keyword>
<keyword evidence="8" id="KW-0238">DNA-binding</keyword>
<dbReference type="InterPro" id="IPR041500">
    <property type="entry name" value="RecC_C"/>
</dbReference>
<feature type="domain" description="RecC C-terminal" evidence="10">
    <location>
        <begin position="815"/>
        <end position="1044"/>
    </location>
</feature>
<reference evidence="11" key="1">
    <citation type="submission" date="2020-05" db="EMBL/GenBank/DDBJ databases">
        <authorList>
            <person name="Chiriac C."/>
            <person name="Salcher M."/>
            <person name="Ghai R."/>
            <person name="Kavagutti S V."/>
        </authorList>
    </citation>
    <scope>NUCLEOTIDE SEQUENCE</scope>
</reference>
<dbReference type="PANTHER" id="PTHR30591">
    <property type="entry name" value="RECBCD ENZYME SUBUNIT RECC"/>
    <property type="match status" value="1"/>
</dbReference>
<dbReference type="Gene3D" id="3.40.50.300">
    <property type="entry name" value="P-loop containing nucleotide triphosphate hydrolases"/>
    <property type="match status" value="2"/>
</dbReference>
<evidence type="ECO:0000256" key="7">
    <source>
        <dbReference type="ARBA" id="ARBA00022840"/>
    </source>
</evidence>
<evidence type="ECO:0000256" key="3">
    <source>
        <dbReference type="ARBA" id="ARBA00022763"/>
    </source>
</evidence>
<dbReference type="GO" id="GO:0003677">
    <property type="term" value="F:DNA binding"/>
    <property type="evidence" value="ECO:0007669"/>
    <property type="project" value="UniProtKB-KW"/>
</dbReference>
<dbReference type="HAMAP" id="MF_01486">
    <property type="entry name" value="RecC"/>
    <property type="match status" value="1"/>
</dbReference>
<keyword evidence="2" id="KW-0547">Nucleotide-binding</keyword>
<keyword evidence="1" id="KW-0540">Nuclease</keyword>
<keyword evidence="9" id="KW-0234">DNA repair</keyword>
<evidence type="ECO:0000256" key="1">
    <source>
        <dbReference type="ARBA" id="ARBA00022722"/>
    </source>
</evidence>
<dbReference type="SUPFAM" id="SSF52540">
    <property type="entry name" value="P-loop containing nucleoside triphosphate hydrolases"/>
    <property type="match status" value="2"/>
</dbReference>
<dbReference type="SUPFAM" id="SSF52980">
    <property type="entry name" value="Restriction endonuclease-like"/>
    <property type="match status" value="1"/>
</dbReference>